<dbReference type="Proteomes" id="UP000501926">
    <property type="component" value="Chromosome"/>
</dbReference>
<reference evidence="1" key="1">
    <citation type="journal article" date="2006" name="Nature">
        <title>Deciphering the evolution and metabolism of an anammox bacterium from a community genome.</title>
        <authorList>
            <person name="Strous M."/>
            <person name="Pelletier E."/>
            <person name="Mangenot S."/>
            <person name="Rattei T."/>
            <person name="Lehner A."/>
            <person name="Taylor M.W."/>
            <person name="Horn M."/>
            <person name="Daims H."/>
            <person name="Bartol-Mavel D."/>
            <person name="Wincker P."/>
            <person name="Barbe V."/>
            <person name="Fonknechten N."/>
            <person name="Vallenet D."/>
            <person name="Segurens B."/>
            <person name="Schenowitz-Truong C."/>
            <person name="Medigue C."/>
            <person name="Collingro A."/>
            <person name="Snel B."/>
            <person name="Dutilh B.E."/>
            <person name="OpDenCamp H.J.M."/>
            <person name="vanDerDrift C."/>
            <person name="Cirpus I."/>
            <person name="vanDePas-Schoonen K.T."/>
            <person name="Harhangi H.R."/>
            <person name="vanNiftrik L."/>
            <person name="Schmid M."/>
            <person name="Keltjens J."/>
            <person name="vanDeVossenberg J."/>
            <person name="Kartal B."/>
            <person name="Meier H."/>
            <person name="Frishman D."/>
            <person name="Huynen M.A."/>
            <person name="Mewes H."/>
            <person name="Weissenbach J."/>
            <person name="Jetten M.S.M."/>
            <person name="Wagner M."/>
            <person name="LePaslier D."/>
        </authorList>
    </citation>
    <scope>NUCLEOTIDE SEQUENCE</scope>
</reference>
<dbReference type="AlphaFoldDB" id="Q1Q3D8"/>
<proteinExistence type="predicted"/>
<evidence type="ECO:0000313" key="1">
    <source>
        <dbReference type="EMBL" id="CAJ74532.1"/>
    </source>
</evidence>
<gene>
    <name evidence="2" type="ORF">KsCSTR_22600</name>
    <name evidence="1" type="ORF">kuste3769</name>
</gene>
<reference evidence="2 3" key="3">
    <citation type="submission" date="2020-02" db="EMBL/GenBank/DDBJ databases">
        <title>Newly sequenced genome of strain CSTR1 showed variability in Candidatus Kuenenia stuttgartiensis genomes.</title>
        <authorList>
            <person name="Ding C."/>
            <person name="Adrian L."/>
        </authorList>
    </citation>
    <scope>NUCLEOTIDE SEQUENCE [LARGE SCALE GENOMIC DNA]</scope>
    <source>
        <strain evidence="2 3">CSTR1</strain>
    </source>
</reference>
<dbReference type="EMBL" id="CT573071">
    <property type="protein sequence ID" value="CAJ74532.1"/>
    <property type="molecule type" value="Genomic_DNA"/>
</dbReference>
<sequence>MLVKSVRQFYLNENKCKWTLTKKLILTFISGSIYYWWIPCKKCRCNDKVFCNGFPSPNFIIIKFLANIYLTEDTGILYFKSSSH</sequence>
<dbReference type="EMBL" id="CP049055">
    <property type="protein sequence ID" value="QII11639.1"/>
    <property type="molecule type" value="Genomic_DNA"/>
</dbReference>
<accession>Q1Q3D8</accession>
<evidence type="ECO:0000313" key="3">
    <source>
        <dbReference type="Proteomes" id="UP000501926"/>
    </source>
</evidence>
<evidence type="ECO:0000313" key="2">
    <source>
        <dbReference type="EMBL" id="QII11639.1"/>
    </source>
</evidence>
<reference evidence="1" key="2">
    <citation type="submission" date="2006-01" db="EMBL/GenBank/DDBJ databases">
        <authorList>
            <person name="Genoscope"/>
        </authorList>
    </citation>
    <scope>NUCLEOTIDE SEQUENCE</scope>
</reference>
<organism evidence="1">
    <name type="scientific">Kuenenia stuttgartiensis</name>
    <dbReference type="NCBI Taxonomy" id="174633"/>
    <lineage>
        <taxon>Bacteria</taxon>
        <taxon>Pseudomonadati</taxon>
        <taxon>Planctomycetota</taxon>
        <taxon>Candidatus Brocadiia</taxon>
        <taxon>Candidatus Brocadiales</taxon>
        <taxon>Candidatus Brocadiaceae</taxon>
        <taxon>Candidatus Kuenenia</taxon>
    </lineage>
</organism>
<name>Q1Q3D8_KUEST</name>
<protein>
    <submittedName>
        <fullName evidence="1">Uncharacterized protein</fullName>
    </submittedName>
</protein>